<feature type="transmembrane region" description="Helical" evidence="1">
    <location>
        <begin position="12"/>
        <end position="35"/>
    </location>
</feature>
<feature type="transmembrane region" description="Helical" evidence="1">
    <location>
        <begin position="55"/>
        <end position="78"/>
    </location>
</feature>
<keyword evidence="1" id="KW-1133">Transmembrane helix</keyword>
<feature type="transmembrane region" description="Helical" evidence="1">
    <location>
        <begin position="170"/>
        <end position="189"/>
    </location>
</feature>
<keyword evidence="1" id="KW-0472">Membrane</keyword>
<dbReference type="Proteomes" id="UP000639274">
    <property type="component" value="Chromosome"/>
</dbReference>
<dbReference type="InterPro" id="IPR010699">
    <property type="entry name" value="DUF1275"/>
</dbReference>
<accession>A0A974Y0X9</accession>
<sequence>MISKLPRWVWTGAWMLAFIAGIVNVVGLLGFQHQAITHLTGNTSLLAEALAERDLAATLHFAALIGAFVAGATISGFLIQDSALQLGRRYGVALLLVSLLLFASVPLLQHQSAYGMYAAACACGLQNAMVSTYSGAVVRTTHVSGMFTDLGIFLGHALRRLPVDSRRLKLCFLVISGFLCGGIAGTFAFNTFGYSALLFPASLTAAVSIAYGLFRLRRVRAKPVHGDAA</sequence>
<dbReference type="EMBL" id="CP071518">
    <property type="protein sequence ID" value="QSX79382.1"/>
    <property type="molecule type" value="Genomic_DNA"/>
</dbReference>
<dbReference type="AlphaFoldDB" id="A0A974Y0X9"/>
<dbReference type="RefSeq" id="WP_200616242.1">
    <property type="nucleotide sequence ID" value="NZ_CP071518.1"/>
</dbReference>
<gene>
    <name evidence="2" type="ORF">I8J32_005840</name>
</gene>
<protein>
    <submittedName>
        <fullName evidence="2">DUF1275 domain-containing protein</fullName>
    </submittedName>
</protein>
<dbReference type="PANTHER" id="PTHR37314:SF4">
    <property type="entry name" value="UPF0700 TRANSMEMBRANE PROTEIN YOAK"/>
    <property type="match status" value="1"/>
</dbReference>
<evidence type="ECO:0000313" key="2">
    <source>
        <dbReference type="EMBL" id="QSX79382.1"/>
    </source>
</evidence>
<name>A0A974Y0X9_9GAMM</name>
<keyword evidence="1" id="KW-0812">Transmembrane</keyword>
<feature type="transmembrane region" description="Helical" evidence="1">
    <location>
        <begin position="90"/>
        <end position="108"/>
    </location>
</feature>
<feature type="transmembrane region" description="Helical" evidence="1">
    <location>
        <begin position="195"/>
        <end position="214"/>
    </location>
</feature>
<evidence type="ECO:0000313" key="3">
    <source>
        <dbReference type="Proteomes" id="UP000639274"/>
    </source>
</evidence>
<dbReference type="Pfam" id="PF06912">
    <property type="entry name" value="DUF1275"/>
    <property type="match status" value="1"/>
</dbReference>
<dbReference type="KEGG" id="lsf:I8J32_005840"/>
<dbReference type="PANTHER" id="PTHR37314">
    <property type="entry name" value="SLR0142 PROTEIN"/>
    <property type="match status" value="1"/>
</dbReference>
<feature type="transmembrane region" description="Helical" evidence="1">
    <location>
        <begin position="136"/>
        <end position="158"/>
    </location>
</feature>
<keyword evidence="3" id="KW-1185">Reference proteome</keyword>
<proteinExistence type="predicted"/>
<evidence type="ECO:0000256" key="1">
    <source>
        <dbReference type="SAM" id="Phobius"/>
    </source>
</evidence>
<organism evidence="2 3">
    <name type="scientific">Agrilutibacter solisilvae</name>
    <dbReference type="NCBI Taxonomy" id="2763317"/>
    <lineage>
        <taxon>Bacteria</taxon>
        <taxon>Pseudomonadati</taxon>
        <taxon>Pseudomonadota</taxon>
        <taxon>Gammaproteobacteria</taxon>
        <taxon>Lysobacterales</taxon>
        <taxon>Lysobacteraceae</taxon>
        <taxon>Agrilutibacter</taxon>
    </lineage>
</organism>
<reference evidence="2 3" key="1">
    <citation type="submission" date="2021-03" db="EMBL/GenBank/DDBJ databases">
        <title>Lysobacter sp. nov. isolated from soil of gangwondo yeongwol, south Korea.</title>
        <authorList>
            <person name="Kim K.R."/>
            <person name="Kim K.H."/>
            <person name="Jeon C.O."/>
        </authorList>
    </citation>
    <scope>NUCLEOTIDE SEQUENCE [LARGE SCALE GENOMIC DNA]</scope>
    <source>
        <strain evidence="2 3">R19</strain>
    </source>
</reference>